<comment type="caution">
    <text evidence="2">The sequence shown here is derived from an EMBL/GenBank/DDBJ whole genome shotgun (WGS) entry which is preliminary data.</text>
</comment>
<proteinExistence type="predicted"/>
<keyword evidence="3" id="KW-1185">Reference proteome</keyword>
<accession>A0ABS2DAH9</accession>
<organism evidence="2 3">
    <name type="scientific">Sphingomonas longa</name>
    <dbReference type="NCBI Taxonomy" id="2778730"/>
    <lineage>
        <taxon>Bacteria</taxon>
        <taxon>Pseudomonadati</taxon>
        <taxon>Pseudomonadota</taxon>
        <taxon>Alphaproteobacteria</taxon>
        <taxon>Sphingomonadales</taxon>
        <taxon>Sphingomonadaceae</taxon>
        <taxon>Sphingomonas</taxon>
    </lineage>
</organism>
<evidence type="ECO:0000313" key="2">
    <source>
        <dbReference type="EMBL" id="MBM6577942.1"/>
    </source>
</evidence>
<dbReference type="EMBL" id="JAFEMC010000005">
    <property type="protein sequence ID" value="MBM6577942.1"/>
    <property type="molecule type" value="Genomic_DNA"/>
</dbReference>
<feature type="compositionally biased region" description="Basic and acidic residues" evidence="1">
    <location>
        <begin position="10"/>
        <end position="19"/>
    </location>
</feature>
<evidence type="ECO:0000313" key="3">
    <source>
        <dbReference type="Proteomes" id="UP000763641"/>
    </source>
</evidence>
<evidence type="ECO:0000256" key="1">
    <source>
        <dbReference type="SAM" id="MobiDB-lite"/>
    </source>
</evidence>
<gene>
    <name evidence="2" type="ORF">ILT43_16285</name>
</gene>
<feature type="region of interest" description="Disordered" evidence="1">
    <location>
        <begin position="1"/>
        <end position="20"/>
    </location>
</feature>
<sequence length="57" mass="6223">MVQVAALDGDTPRSGKISRDTWSGSRRFFRDLDIGRDVLGDYVAKGVAKREGLKLAA</sequence>
<dbReference type="Proteomes" id="UP000763641">
    <property type="component" value="Unassembled WGS sequence"/>
</dbReference>
<reference evidence="2 3" key="1">
    <citation type="submission" date="2020-12" db="EMBL/GenBank/DDBJ databases">
        <title>Sphingomonas sp.</title>
        <authorList>
            <person name="Kim M.K."/>
        </authorList>
    </citation>
    <scope>NUCLEOTIDE SEQUENCE [LARGE SCALE GENOMIC DNA]</scope>
    <source>
        <strain evidence="2 3">BT552</strain>
    </source>
</reference>
<protein>
    <submittedName>
        <fullName evidence="2">Uncharacterized protein</fullName>
    </submittedName>
</protein>
<dbReference type="RefSeq" id="WP_204200040.1">
    <property type="nucleotide sequence ID" value="NZ_JAFEMC010000005.1"/>
</dbReference>
<name>A0ABS2DAH9_9SPHN</name>